<reference evidence="2" key="2">
    <citation type="submission" date="2023-04" db="EMBL/GenBank/DDBJ databases">
        <authorList>
            <person name="Bu L."/>
            <person name="Lu L."/>
            <person name="Laidemitt M.R."/>
            <person name="Zhang S.M."/>
            <person name="Mutuku M."/>
            <person name="Mkoji G."/>
            <person name="Steinauer M."/>
            <person name="Loker E.S."/>
        </authorList>
    </citation>
    <scope>NUCLEOTIDE SEQUENCE</scope>
    <source>
        <strain evidence="2">KasaAsao</strain>
        <tissue evidence="2">Whole Snail</tissue>
    </source>
</reference>
<keyword evidence="1" id="KW-1133">Transmembrane helix</keyword>
<accession>A0AAD8F9X7</accession>
<name>A0AAD8F9X7_BIOPF</name>
<evidence type="ECO:0000313" key="2">
    <source>
        <dbReference type="EMBL" id="KAK0055459.1"/>
    </source>
</evidence>
<gene>
    <name evidence="2" type="ORF">Bpfe_015219</name>
</gene>
<protein>
    <submittedName>
        <fullName evidence="2">Uncharacterized protein</fullName>
    </submittedName>
</protein>
<organism evidence="2 3">
    <name type="scientific">Biomphalaria pfeifferi</name>
    <name type="common">Bloodfluke planorb</name>
    <name type="synonym">Freshwater snail</name>
    <dbReference type="NCBI Taxonomy" id="112525"/>
    <lineage>
        <taxon>Eukaryota</taxon>
        <taxon>Metazoa</taxon>
        <taxon>Spiralia</taxon>
        <taxon>Lophotrochozoa</taxon>
        <taxon>Mollusca</taxon>
        <taxon>Gastropoda</taxon>
        <taxon>Heterobranchia</taxon>
        <taxon>Euthyneura</taxon>
        <taxon>Panpulmonata</taxon>
        <taxon>Hygrophila</taxon>
        <taxon>Lymnaeoidea</taxon>
        <taxon>Planorbidae</taxon>
        <taxon>Biomphalaria</taxon>
    </lineage>
</organism>
<evidence type="ECO:0000313" key="3">
    <source>
        <dbReference type="Proteomes" id="UP001233172"/>
    </source>
</evidence>
<reference evidence="2" key="1">
    <citation type="journal article" date="2023" name="PLoS Negl. Trop. Dis.">
        <title>A genome sequence for Biomphalaria pfeifferi, the major vector snail for the human-infecting parasite Schistosoma mansoni.</title>
        <authorList>
            <person name="Bu L."/>
            <person name="Lu L."/>
            <person name="Laidemitt M.R."/>
            <person name="Zhang S.M."/>
            <person name="Mutuku M."/>
            <person name="Mkoji G."/>
            <person name="Steinauer M."/>
            <person name="Loker E.S."/>
        </authorList>
    </citation>
    <scope>NUCLEOTIDE SEQUENCE</scope>
    <source>
        <strain evidence="2">KasaAsao</strain>
    </source>
</reference>
<dbReference type="EMBL" id="JASAOG010000070">
    <property type="protein sequence ID" value="KAK0055459.1"/>
    <property type="molecule type" value="Genomic_DNA"/>
</dbReference>
<feature type="non-terminal residue" evidence="2">
    <location>
        <position position="1"/>
    </location>
</feature>
<keyword evidence="1" id="KW-0472">Membrane</keyword>
<dbReference type="Proteomes" id="UP001233172">
    <property type="component" value="Unassembled WGS sequence"/>
</dbReference>
<keyword evidence="1" id="KW-0812">Transmembrane</keyword>
<feature type="non-terminal residue" evidence="2">
    <location>
        <position position="71"/>
    </location>
</feature>
<keyword evidence="3" id="KW-1185">Reference proteome</keyword>
<evidence type="ECO:0000256" key="1">
    <source>
        <dbReference type="SAM" id="Phobius"/>
    </source>
</evidence>
<dbReference type="AlphaFoldDB" id="A0AAD8F9X7"/>
<proteinExistence type="predicted"/>
<sequence>QLLYIIVHHCGLECQVGSTRTFSDYIFSAPVVAFYNNLVFCLLINFKANKKKKNPQKTRDLFTCFERHLRL</sequence>
<comment type="caution">
    <text evidence="2">The sequence shown here is derived from an EMBL/GenBank/DDBJ whole genome shotgun (WGS) entry which is preliminary data.</text>
</comment>
<feature type="transmembrane region" description="Helical" evidence="1">
    <location>
        <begin position="25"/>
        <end position="46"/>
    </location>
</feature>